<dbReference type="PANTHER" id="PTHR21043:SF0">
    <property type="entry name" value="MITOCHONDRIAL ASSEMBLY OF RIBOSOMAL LARGE SUBUNIT PROTEIN 1"/>
    <property type="match status" value="1"/>
</dbReference>
<organism evidence="4 5">
    <name type="scientific">Candidatus Aeolococcus gillhamiae</name>
    <dbReference type="NCBI Taxonomy" id="3127015"/>
    <lineage>
        <taxon>Bacteria</taxon>
        <taxon>Bacillati</taxon>
        <taxon>Candidatus Dormiibacterota</taxon>
        <taxon>Candidatus Dormibacteria</taxon>
        <taxon>Candidatus Aeolococcales</taxon>
        <taxon>Candidatus Aeolococcaceae</taxon>
        <taxon>Candidatus Aeolococcus</taxon>
    </lineage>
</organism>
<comment type="subcellular location">
    <subcellularLocation>
        <location evidence="2">Cytoplasm</location>
    </subcellularLocation>
</comment>
<dbReference type="GO" id="GO:0005737">
    <property type="term" value="C:cytoplasm"/>
    <property type="evidence" value="ECO:0007669"/>
    <property type="project" value="UniProtKB-SubCell"/>
</dbReference>
<dbReference type="GO" id="GO:0090071">
    <property type="term" value="P:negative regulation of ribosome biogenesis"/>
    <property type="evidence" value="ECO:0007669"/>
    <property type="project" value="UniProtKB-UniRule"/>
</dbReference>
<gene>
    <name evidence="2 4" type="primary">rsfS</name>
    <name evidence="4" type="ORF">DLM65_12500</name>
    <name evidence="3" type="ORF">JF886_08885</name>
</gene>
<evidence type="ECO:0000313" key="3">
    <source>
        <dbReference type="EMBL" id="MBJ7594956.1"/>
    </source>
</evidence>
<evidence type="ECO:0000313" key="4">
    <source>
        <dbReference type="EMBL" id="PZR78590.1"/>
    </source>
</evidence>
<dbReference type="Proteomes" id="UP000248724">
    <property type="component" value="Unassembled WGS sequence"/>
</dbReference>
<dbReference type="NCBIfam" id="TIGR00090">
    <property type="entry name" value="rsfS_iojap_ybeB"/>
    <property type="match status" value="1"/>
</dbReference>
<comment type="similarity">
    <text evidence="1 2">Belongs to the Iojap/RsfS family.</text>
</comment>
<evidence type="ECO:0000313" key="5">
    <source>
        <dbReference type="Proteomes" id="UP000248724"/>
    </source>
</evidence>
<dbReference type="EMBL" id="QHBU01000255">
    <property type="protein sequence ID" value="PZR78590.1"/>
    <property type="molecule type" value="Genomic_DNA"/>
</dbReference>
<comment type="caution">
    <text evidence="4">The sequence shown here is derived from an EMBL/GenBank/DDBJ whole genome shotgun (WGS) entry which is preliminary data.</text>
</comment>
<dbReference type="RefSeq" id="WP_337311620.1">
    <property type="nucleotide sequence ID" value="NZ_JAEKNS010000093.1"/>
</dbReference>
<dbReference type="EMBL" id="JAEKNS010000093">
    <property type="protein sequence ID" value="MBJ7594956.1"/>
    <property type="molecule type" value="Genomic_DNA"/>
</dbReference>
<accession>A0A2W5Z0D7</accession>
<protein>
    <recommendedName>
        <fullName evidence="2">Ribosomal silencing factor RsfS</fullName>
    </recommendedName>
</protein>
<name>A0A2W5Z0D7_9BACT</name>
<dbReference type="InterPro" id="IPR043519">
    <property type="entry name" value="NT_sf"/>
</dbReference>
<dbReference type="GO" id="GO:0042256">
    <property type="term" value="P:cytosolic ribosome assembly"/>
    <property type="evidence" value="ECO:0007669"/>
    <property type="project" value="UniProtKB-UniRule"/>
</dbReference>
<sequence>MTPDDLAARIAVAASDKKARDVVTVDLRGKTTIADFFVICEGDTDRQVRAIVDSIEESCRTAEVRPLSTTGLKDASWACLDYDSVIVHVFLPGERTFYDLEGLWNSVAAARAAVD</sequence>
<keyword evidence="2" id="KW-0963">Cytoplasm</keyword>
<evidence type="ECO:0000256" key="1">
    <source>
        <dbReference type="ARBA" id="ARBA00010574"/>
    </source>
</evidence>
<keyword evidence="2" id="KW-0810">Translation regulation</keyword>
<comment type="subunit">
    <text evidence="2">Interacts with ribosomal protein uL14 (rplN).</text>
</comment>
<dbReference type="Proteomes" id="UP000606991">
    <property type="component" value="Unassembled WGS sequence"/>
</dbReference>
<dbReference type="AlphaFoldDB" id="A0A2W5Z0D7"/>
<reference evidence="3 6" key="3">
    <citation type="submission" date="2020-10" db="EMBL/GenBank/DDBJ databases">
        <title>Ca. Dormibacterota MAGs.</title>
        <authorList>
            <person name="Montgomery K."/>
        </authorList>
    </citation>
    <scope>NUCLEOTIDE SEQUENCE [LARGE SCALE GENOMIC DNA]</scope>
    <source>
        <strain evidence="3">SC8812_S17_18</strain>
    </source>
</reference>
<reference evidence="4 5" key="1">
    <citation type="journal article" date="2017" name="Nature">
        <title>Atmospheric trace gases support primary production in Antarctic desert surface soil.</title>
        <authorList>
            <person name="Ji M."/>
            <person name="Greening C."/>
            <person name="Vanwonterghem I."/>
            <person name="Carere C.R."/>
            <person name="Bay S.K."/>
            <person name="Steen J.A."/>
            <person name="Montgomery K."/>
            <person name="Lines T."/>
            <person name="Beardall J."/>
            <person name="van Dorst J."/>
            <person name="Snape I."/>
            <person name="Stott M.B."/>
            <person name="Hugenholtz P."/>
            <person name="Ferrari B.C."/>
        </authorList>
    </citation>
    <scope>NUCLEOTIDE SEQUENCE [LARGE SCALE GENOMIC DNA]</scope>
    <source>
        <strain evidence="4">RRmetagenome_bin12</strain>
    </source>
</reference>
<keyword evidence="2" id="KW-0678">Repressor</keyword>
<reference evidence="4" key="2">
    <citation type="submission" date="2018-05" db="EMBL/GenBank/DDBJ databases">
        <authorList>
            <person name="Ferrari B."/>
        </authorList>
    </citation>
    <scope>NUCLEOTIDE SEQUENCE</scope>
    <source>
        <strain evidence="4">RRmetagenome_bin12</strain>
    </source>
</reference>
<comment type="function">
    <text evidence="2">Functions as a ribosomal silencing factor. Interacts with ribosomal protein uL14 (rplN), blocking formation of intersubunit bridge B8. Prevents association of the 30S and 50S ribosomal subunits and the formation of functional ribosomes, thus repressing translation.</text>
</comment>
<evidence type="ECO:0000313" key="6">
    <source>
        <dbReference type="Proteomes" id="UP000606991"/>
    </source>
</evidence>
<dbReference type="PANTHER" id="PTHR21043">
    <property type="entry name" value="IOJAP SUPERFAMILY ORTHOLOG"/>
    <property type="match status" value="1"/>
</dbReference>
<evidence type="ECO:0000256" key="2">
    <source>
        <dbReference type="HAMAP-Rule" id="MF_01477"/>
    </source>
</evidence>
<dbReference type="HAMAP" id="MF_01477">
    <property type="entry name" value="Iojap_RsfS"/>
    <property type="match status" value="1"/>
</dbReference>
<dbReference type="GO" id="GO:0017148">
    <property type="term" value="P:negative regulation of translation"/>
    <property type="evidence" value="ECO:0007669"/>
    <property type="project" value="UniProtKB-UniRule"/>
</dbReference>
<dbReference type="Pfam" id="PF02410">
    <property type="entry name" value="RsfS"/>
    <property type="match status" value="1"/>
</dbReference>
<proteinExistence type="inferred from homology"/>
<dbReference type="SUPFAM" id="SSF81301">
    <property type="entry name" value="Nucleotidyltransferase"/>
    <property type="match status" value="1"/>
</dbReference>
<dbReference type="Gene3D" id="3.30.460.10">
    <property type="entry name" value="Beta Polymerase, domain 2"/>
    <property type="match status" value="1"/>
</dbReference>
<dbReference type="GO" id="GO:0043023">
    <property type="term" value="F:ribosomal large subunit binding"/>
    <property type="evidence" value="ECO:0007669"/>
    <property type="project" value="TreeGrafter"/>
</dbReference>
<accession>A0A934JSN6</accession>
<dbReference type="InterPro" id="IPR004394">
    <property type="entry name" value="Iojap/RsfS/C7orf30"/>
</dbReference>